<evidence type="ECO:0000256" key="8">
    <source>
        <dbReference type="HAMAP-Rule" id="MF_00500"/>
    </source>
</evidence>
<dbReference type="GO" id="GO:0005829">
    <property type="term" value="C:cytosol"/>
    <property type="evidence" value="ECO:0007669"/>
    <property type="project" value="TreeGrafter"/>
</dbReference>
<evidence type="ECO:0000256" key="3">
    <source>
        <dbReference type="ARBA" id="ARBA00022730"/>
    </source>
</evidence>
<evidence type="ECO:0000313" key="11">
    <source>
        <dbReference type="Proteomes" id="UP000315724"/>
    </source>
</evidence>
<dbReference type="KEGG" id="tpol:Mal48_36640"/>
<evidence type="ECO:0000256" key="7">
    <source>
        <dbReference type="ARBA" id="ARBA00035136"/>
    </source>
</evidence>
<comment type="similarity">
    <text evidence="2 8">Belongs to the bacterial ribosomal protein bS20 family.</text>
</comment>
<dbReference type="GO" id="GO:0070181">
    <property type="term" value="F:small ribosomal subunit rRNA binding"/>
    <property type="evidence" value="ECO:0007669"/>
    <property type="project" value="TreeGrafter"/>
</dbReference>
<dbReference type="InterPro" id="IPR002583">
    <property type="entry name" value="Ribosomal_bS20"/>
</dbReference>
<dbReference type="GO" id="GO:0003735">
    <property type="term" value="F:structural constituent of ribosome"/>
    <property type="evidence" value="ECO:0007669"/>
    <property type="project" value="InterPro"/>
</dbReference>
<evidence type="ECO:0000256" key="6">
    <source>
        <dbReference type="ARBA" id="ARBA00023274"/>
    </source>
</evidence>
<evidence type="ECO:0000256" key="5">
    <source>
        <dbReference type="ARBA" id="ARBA00022980"/>
    </source>
</evidence>
<keyword evidence="6 8" id="KW-0687">Ribonucleoprotein</keyword>
<evidence type="ECO:0000256" key="2">
    <source>
        <dbReference type="ARBA" id="ARBA00007634"/>
    </source>
</evidence>
<dbReference type="Gene3D" id="1.20.58.110">
    <property type="entry name" value="Ribosomal protein S20"/>
    <property type="match status" value="1"/>
</dbReference>
<dbReference type="Pfam" id="PF01649">
    <property type="entry name" value="Ribosomal_S20p"/>
    <property type="match status" value="1"/>
</dbReference>
<evidence type="ECO:0000256" key="9">
    <source>
        <dbReference type="SAM" id="MobiDB-lite"/>
    </source>
</evidence>
<evidence type="ECO:0000256" key="1">
    <source>
        <dbReference type="ARBA" id="ARBA00003134"/>
    </source>
</evidence>
<dbReference type="HAMAP" id="MF_00500">
    <property type="entry name" value="Ribosomal_bS20"/>
    <property type="match status" value="1"/>
</dbReference>
<comment type="function">
    <text evidence="1 8">Binds directly to 16S ribosomal RNA.</text>
</comment>
<keyword evidence="5 8" id="KW-0689">Ribosomal protein</keyword>
<keyword evidence="11" id="KW-1185">Reference proteome</keyword>
<dbReference type="GO" id="GO:0015935">
    <property type="term" value="C:small ribosomal subunit"/>
    <property type="evidence" value="ECO:0007669"/>
    <property type="project" value="TreeGrafter"/>
</dbReference>
<dbReference type="GO" id="GO:0006412">
    <property type="term" value="P:translation"/>
    <property type="evidence" value="ECO:0007669"/>
    <property type="project" value="UniProtKB-UniRule"/>
</dbReference>
<gene>
    <name evidence="8 10" type="primary">rpsT</name>
    <name evidence="10" type="ORF">Mal48_36640</name>
</gene>
<proteinExistence type="inferred from homology"/>
<evidence type="ECO:0000313" key="10">
    <source>
        <dbReference type="EMBL" id="QDT34404.1"/>
    </source>
</evidence>
<dbReference type="NCBIfam" id="TIGR00029">
    <property type="entry name" value="S20"/>
    <property type="match status" value="1"/>
</dbReference>
<sequence length="89" mass="9736">MPNSPNAKKALRQSEKRRLAKKPQRAALRTVLKKAREAVTADDQAAAESAFRLAVKKLDQAASKGLIHKNVAARTKSRLSSLKKKSQSS</sequence>
<dbReference type="EMBL" id="CP036267">
    <property type="protein sequence ID" value="QDT34404.1"/>
    <property type="molecule type" value="Genomic_DNA"/>
</dbReference>
<name>A0A517QS06_9PLAN</name>
<dbReference type="PANTHER" id="PTHR33398:SF1">
    <property type="entry name" value="SMALL RIBOSOMAL SUBUNIT PROTEIN BS20C"/>
    <property type="match status" value="1"/>
</dbReference>
<reference evidence="10 11" key="1">
    <citation type="submission" date="2019-02" db="EMBL/GenBank/DDBJ databases">
        <title>Deep-cultivation of Planctomycetes and their phenomic and genomic characterization uncovers novel biology.</title>
        <authorList>
            <person name="Wiegand S."/>
            <person name="Jogler M."/>
            <person name="Boedeker C."/>
            <person name="Pinto D."/>
            <person name="Vollmers J."/>
            <person name="Rivas-Marin E."/>
            <person name="Kohn T."/>
            <person name="Peeters S.H."/>
            <person name="Heuer A."/>
            <person name="Rast P."/>
            <person name="Oberbeckmann S."/>
            <person name="Bunk B."/>
            <person name="Jeske O."/>
            <person name="Meyerdierks A."/>
            <person name="Storesund J.E."/>
            <person name="Kallscheuer N."/>
            <person name="Luecker S."/>
            <person name="Lage O.M."/>
            <person name="Pohl T."/>
            <person name="Merkel B.J."/>
            <person name="Hornburger P."/>
            <person name="Mueller R.-W."/>
            <person name="Bruemmer F."/>
            <person name="Labrenz M."/>
            <person name="Spormann A.M."/>
            <person name="Op den Camp H."/>
            <person name="Overmann J."/>
            <person name="Amann R."/>
            <person name="Jetten M.S.M."/>
            <person name="Mascher T."/>
            <person name="Medema M.H."/>
            <person name="Devos D.P."/>
            <person name="Kaster A.-K."/>
            <person name="Ovreas L."/>
            <person name="Rohde M."/>
            <person name="Galperin M.Y."/>
            <person name="Jogler C."/>
        </authorList>
    </citation>
    <scope>NUCLEOTIDE SEQUENCE [LARGE SCALE GENOMIC DNA]</scope>
    <source>
        <strain evidence="10 11">Mal48</strain>
    </source>
</reference>
<dbReference type="PANTHER" id="PTHR33398">
    <property type="entry name" value="30S RIBOSOMAL PROTEIN S20"/>
    <property type="match status" value="1"/>
</dbReference>
<protein>
    <recommendedName>
        <fullName evidence="7 8">Small ribosomal subunit protein bS20</fullName>
    </recommendedName>
</protein>
<keyword evidence="4 8" id="KW-0694">RNA-binding</keyword>
<dbReference type="Proteomes" id="UP000315724">
    <property type="component" value="Chromosome"/>
</dbReference>
<dbReference type="InterPro" id="IPR036510">
    <property type="entry name" value="Ribosomal_bS20_sf"/>
</dbReference>
<feature type="region of interest" description="Disordered" evidence="9">
    <location>
        <begin position="1"/>
        <end position="26"/>
    </location>
</feature>
<dbReference type="OrthoDB" id="289707at2"/>
<evidence type="ECO:0000256" key="4">
    <source>
        <dbReference type="ARBA" id="ARBA00022884"/>
    </source>
</evidence>
<dbReference type="AlphaFoldDB" id="A0A517QS06"/>
<organism evidence="10 11">
    <name type="scientific">Thalassoglobus polymorphus</name>
    <dbReference type="NCBI Taxonomy" id="2527994"/>
    <lineage>
        <taxon>Bacteria</taxon>
        <taxon>Pseudomonadati</taxon>
        <taxon>Planctomycetota</taxon>
        <taxon>Planctomycetia</taxon>
        <taxon>Planctomycetales</taxon>
        <taxon>Planctomycetaceae</taxon>
        <taxon>Thalassoglobus</taxon>
    </lineage>
</organism>
<dbReference type="RefSeq" id="WP_145202300.1">
    <property type="nucleotide sequence ID" value="NZ_CP036267.1"/>
</dbReference>
<accession>A0A517QS06</accession>
<keyword evidence="3 8" id="KW-0699">rRNA-binding</keyword>
<dbReference type="SUPFAM" id="SSF46992">
    <property type="entry name" value="Ribosomal protein S20"/>
    <property type="match status" value="1"/>
</dbReference>